<protein>
    <recommendedName>
        <fullName evidence="4">RRM domain-containing protein</fullName>
    </recommendedName>
</protein>
<organism evidence="2 3">
    <name type="scientific">Rubroshorea leprosula</name>
    <dbReference type="NCBI Taxonomy" id="152421"/>
    <lineage>
        <taxon>Eukaryota</taxon>
        <taxon>Viridiplantae</taxon>
        <taxon>Streptophyta</taxon>
        <taxon>Embryophyta</taxon>
        <taxon>Tracheophyta</taxon>
        <taxon>Spermatophyta</taxon>
        <taxon>Magnoliopsida</taxon>
        <taxon>eudicotyledons</taxon>
        <taxon>Gunneridae</taxon>
        <taxon>Pentapetalae</taxon>
        <taxon>rosids</taxon>
        <taxon>malvids</taxon>
        <taxon>Malvales</taxon>
        <taxon>Dipterocarpaceae</taxon>
        <taxon>Rubroshorea</taxon>
    </lineage>
</organism>
<dbReference type="Proteomes" id="UP001054252">
    <property type="component" value="Unassembled WGS sequence"/>
</dbReference>
<evidence type="ECO:0000256" key="1">
    <source>
        <dbReference type="SAM" id="MobiDB-lite"/>
    </source>
</evidence>
<dbReference type="InterPro" id="IPR012677">
    <property type="entry name" value="Nucleotide-bd_a/b_plait_sf"/>
</dbReference>
<feature type="region of interest" description="Disordered" evidence="1">
    <location>
        <begin position="1"/>
        <end position="45"/>
    </location>
</feature>
<dbReference type="AlphaFoldDB" id="A0AAV5KR47"/>
<comment type="caution">
    <text evidence="2">The sequence shown here is derived from an EMBL/GenBank/DDBJ whole genome shotgun (WGS) entry which is preliminary data.</text>
</comment>
<sequence>MENAEKMRERGSGRLRPWDRHRAQSEGRRSTRRYNGGASWNKGRQRQGYEGGYDRVLYNQATVFFFTNFPDGWTYEQMWRTFLKFRRVFAIYIPQRKNKEGSRFGFVRFLDVKDERSLGDRGPKPSYAEVVKGFGSRGDKWAANRGIKPAQPGITSNSGKTEQKWVEKRRELHWTRLEFNPKYEDWEWLEGCFVGIARSVGIVPILQERLYMEGLFSIKLRAMGGKLVLMDCDDKEELKELVE</sequence>
<dbReference type="InterPro" id="IPR035979">
    <property type="entry name" value="RBD_domain_sf"/>
</dbReference>
<dbReference type="Gene3D" id="3.30.70.330">
    <property type="match status" value="1"/>
</dbReference>
<dbReference type="SUPFAM" id="SSF54928">
    <property type="entry name" value="RNA-binding domain, RBD"/>
    <property type="match status" value="1"/>
</dbReference>
<reference evidence="2 3" key="1">
    <citation type="journal article" date="2021" name="Commun. Biol.">
        <title>The genome of Shorea leprosula (Dipterocarpaceae) highlights the ecological relevance of drought in aseasonal tropical rainforests.</title>
        <authorList>
            <person name="Ng K.K.S."/>
            <person name="Kobayashi M.J."/>
            <person name="Fawcett J.A."/>
            <person name="Hatakeyama M."/>
            <person name="Paape T."/>
            <person name="Ng C.H."/>
            <person name="Ang C.C."/>
            <person name="Tnah L.H."/>
            <person name="Lee C.T."/>
            <person name="Nishiyama T."/>
            <person name="Sese J."/>
            <person name="O'Brien M.J."/>
            <person name="Copetti D."/>
            <person name="Mohd Noor M.I."/>
            <person name="Ong R.C."/>
            <person name="Putra M."/>
            <person name="Sireger I.Z."/>
            <person name="Indrioko S."/>
            <person name="Kosugi Y."/>
            <person name="Izuno A."/>
            <person name="Isagi Y."/>
            <person name="Lee S.L."/>
            <person name="Shimizu K.K."/>
        </authorList>
    </citation>
    <scope>NUCLEOTIDE SEQUENCE [LARGE SCALE GENOMIC DNA]</scope>
    <source>
        <strain evidence="2">214</strain>
    </source>
</reference>
<feature type="compositionally biased region" description="Basic and acidic residues" evidence="1">
    <location>
        <begin position="1"/>
        <end position="29"/>
    </location>
</feature>
<accession>A0AAV5KR47</accession>
<evidence type="ECO:0008006" key="4">
    <source>
        <dbReference type="Google" id="ProtNLM"/>
    </source>
</evidence>
<proteinExistence type="predicted"/>
<name>A0AAV5KR47_9ROSI</name>
<keyword evidence="3" id="KW-1185">Reference proteome</keyword>
<evidence type="ECO:0000313" key="2">
    <source>
        <dbReference type="EMBL" id="GKV27044.1"/>
    </source>
</evidence>
<dbReference type="EMBL" id="BPVZ01000074">
    <property type="protein sequence ID" value="GKV27044.1"/>
    <property type="molecule type" value="Genomic_DNA"/>
</dbReference>
<gene>
    <name evidence="2" type="ORF">SLEP1_g36252</name>
</gene>
<dbReference type="CDD" id="cd00590">
    <property type="entry name" value="RRM_SF"/>
    <property type="match status" value="1"/>
</dbReference>
<dbReference type="GO" id="GO:0003676">
    <property type="term" value="F:nucleic acid binding"/>
    <property type="evidence" value="ECO:0007669"/>
    <property type="project" value="InterPro"/>
</dbReference>
<evidence type="ECO:0000313" key="3">
    <source>
        <dbReference type="Proteomes" id="UP001054252"/>
    </source>
</evidence>